<dbReference type="GO" id="GO:0005829">
    <property type="term" value="C:cytosol"/>
    <property type="evidence" value="ECO:0007669"/>
    <property type="project" value="TreeGrafter"/>
</dbReference>
<comment type="caution">
    <text evidence="8">The sequence shown here is derived from an EMBL/GenBank/DDBJ whole genome shotgun (WGS) entry which is preliminary data.</text>
</comment>
<dbReference type="NCBIfam" id="TIGR01951">
    <property type="entry name" value="nusB"/>
    <property type="match status" value="1"/>
</dbReference>
<evidence type="ECO:0000256" key="5">
    <source>
        <dbReference type="ARBA" id="ARBA00023163"/>
    </source>
</evidence>
<evidence type="ECO:0000256" key="3">
    <source>
        <dbReference type="ARBA" id="ARBA00022884"/>
    </source>
</evidence>
<evidence type="ECO:0000259" key="7">
    <source>
        <dbReference type="Pfam" id="PF01029"/>
    </source>
</evidence>
<keyword evidence="5 6" id="KW-0804">Transcription</keyword>
<dbReference type="PANTHER" id="PTHR11078:SF3">
    <property type="entry name" value="ANTITERMINATION NUSB DOMAIN-CONTAINING PROTEIN"/>
    <property type="match status" value="1"/>
</dbReference>
<dbReference type="Pfam" id="PF01029">
    <property type="entry name" value="NusB"/>
    <property type="match status" value="1"/>
</dbReference>
<accession>A6NUZ5</accession>
<dbReference type="SUPFAM" id="SSF48013">
    <property type="entry name" value="NusB-like"/>
    <property type="match status" value="1"/>
</dbReference>
<dbReference type="Gene3D" id="1.10.940.10">
    <property type="entry name" value="NusB-like"/>
    <property type="match status" value="1"/>
</dbReference>
<feature type="domain" description="NusB/RsmB/TIM44" evidence="7">
    <location>
        <begin position="51"/>
        <end position="191"/>
    </location>
</feature>
<organism evidence="8 9">
    <name type="scientific">Pseudoflavonifractor capillosus ATCC 29799</name>
    <dbReference type="NCBI Taxonomy" id="411467"/>
    <lineage>
        <taxon>Bacteria</taxon>
        <taxon>Bacillati</taxon>
        <taxon>Bacillota</taxon>
        <taxon>Clostridia</taxon>
        <taxon>Eubacteriales</taxon>
        <taxon>Oscillospiraceae</taxon>
        <taxon>Pseudoflavonifractor</taxon>
    </lineage>
</organism>
<keyword evidence="9" id="KW-1185">Reference proteome</keyword>
<evidence type="ECO:0000256" key="2">
    <source>
        <dbReference type="ARBA" id="ARBA00022814"/>
    </source>
</evidence>
<reference evidence="8 9" key="1">
    <citation type="submission" date="2007-04" db="EMBL/GenBank/DDBJ databases">
        <authorList>
            <person name="Fulton L."/>
            <person name="Clifton S."/>
            <person name="Fulton B."/>
            <person name="Xu J."/>
            <person name="Minx P."/>
            <person name="Pepin K.H."/>
            <person name="Johnson M."/>
            <person name="Thiruvilangam P."/>
            <person name="Bhonagiri V."/>
            <person name="Nash W.E."/>
            <person name="Mardis E.R."/>
            <person name="Wilson R.K."/>
        </authorList>
    </citation>
    <scope>NUCLEOTIDE SEQUENCE [LARGE SCALE GENOMIC DNA]</scope>
    <source>
        <strain evidence="8 9">ATCC 29799</strain>
    </source>
</reference>
<dbReference type="GO" id="GO:0031564">
    <property type="term" value="P:transcription antitermination"/>
    <property type="evidence" value="ECO:0007669"/>
    <property type="project" value="UniProtKB-KW"/>
</dbReference>
<reference evidence="8 9" key="2">
    <citation type="submission" date="2007-06" db="EMBL/GenBank/DDBJ databases">
        <title>Draft genome sequence of Pseudoflavonifractor capillosus ATCC 29799.</title>
        <authorList>
            <person name="Sudarsanam P."/>
            <person name="Ley R."/>
            <person name="Guruge J."/>
            <person name="Turnbaugh P.J."/>
            <person name="Mahowald M."/>
            <person name="Liep D."/>
            <person name="Gordon J."/>
        </authorList>
    </citation>
    <scope>NUCLEOTIDE SEQUENCE [LARGE SCALE GENOMIC DNA]</scope>
    <source>
        <strain evidence="8 9">ATCC 29799</strain>
    </source>
</reference>
<evidence type="ECO:0000256" key="1">
    <source>
        <dbReference type="ARBA" id="ARBA00005952"/>
    </source>
</evidence>
<dbReference type="InterPro" id="IPR011605">
    <property type="entry name" value="NusB_fam"/>
</dbReference>
<keyword evidence="4 6" id="KW-0805">Transcription regulation</keyword>
<keyword evidence="2 6" id="KW-0889">Transcription antitermination</keyword>
<evidence type="ECO:0000313" key="8">
    <source>
        <dbReference type="EMBL" id="EDN00196.1"/>
    </source>
</evidence>
<name>A6NUZ5_9FIRM</name>
<dbReference type="GO" id="GO:0003723">
    <property type="term" value="F:RNA binding"/>
    <property type="evidence" value="ECO:0007669"/>
    <property type="project" value="UniProtKB-UniRule"/>
</dbReference>
<protein>
    <recommendedName>
        <fullName evidence="6">Transcription antitermination protein NusB</fullName>
    </recommendedName>
    <alternativeName>
        <fullName evidence="6">Antitermination factor NusB</fullName>
    </alternativeName>
</protein>
<dbReference type="Proteomes" id="UP000003639">
    <property type="component" value="Unassembled WGS sequence"/>
</dbReference>
<dbReference type="STRING" id="411467.BACCAP_02030"/>
<evidence type="ECO:0000313" key="9">
    <source>
        <dbReference type="Proteomes" id="UP000003639"/>
    </source>
</evidence>
<dbReference type="HAMAP" id="MF_00073">
    <property type="entry name" value="NusB"/>
    <property type="match status" value="1"/>
</dbReference>
<dbReference type="InterPro" id="IPR035926">
    <property type="entry name" value="NusB-like_sf"/>
</dbReference>
<evidence type="ECO:0000256" key="4">
    <source>
        <dbReference type="ARBA" id="ARBA00023015"/>
    </source>
</evidence>
<dbReference type="eggNOG" id="COG0781">
    <property type="taxonomic scope" value="Bacteria"/>
</dbReference>
<gene>
    <name evidence="6 8" type="primary">nusB</name>
    <name evidence="8" type="ORF">BACCAP_02030</name>
</gene>
<dbReference type="PANTHER" id="PTHR11078">
    <property type="entry name" value="N UTILIZATION SUBSTANCE PROTEIN B-RELATED"/>
    <property type="match status" value="1"/>
</dbReference>
<dbReference type="AlphaFoldDB" id="A6NUZ5"/>
<keyword evidence="3 6" id="KW-0694">RNA-binding</keyword>
<dbReference type="EMBL" id="AAXG02000012">
    <property type="protein sequence ID" value="EDN00196.1"/>
    <property type="molecule type" value="Genomic_DNA"/>
</dbReference>
<comment type="similarity">
    <text evidence="1 6">Belongs to the NusB family.</text>
</comment>
<dbReference type="InterPro" id="IPR006027">
    <property type="entry name" value="NusB_RsmB_TIM44"/>
</dbReference>
<evidence type="ECO:0000256" key="6">
    <source>
        <dbReference type="HAMAP-Rule" id="MF_00073"/>
    </source>
</evidence>
<sequence length="223" mass="25262">MLFLRTDAKLGVYIWSDFVYNRVIFIVLSIHERNSRAGRTARDGGRNMTRTNAREIAVHLTFELSFTNQTADELLDTALTRATFALIGEEEPLYAEYPNAKQREYISELVRGVYFHCPELDDYISRYAIGWTFSRIPRIAVAVMRVAMYEILYMQDVPNAAAINEALEIAKGYETPEVVSFINGILGSFVRKESIPERVSAFQAEDIFDAEPATAEDAEAPQA</sequence>
<dbReference type="GO" id="GO:0006353">
    <property type="term" value="P:DNA-templated transcription termination"/>
    <property type="evidence" value="ECO:0007669"/>
    <property type="project" value="UniProtKB-UniRule"/>
</dbReference>
<comment type="function">
    <text evidence="6">Involved in transcription antitermination. Required for transcription of ribosomal RNA (rRNA) genes. Binds specifically to the boxA antiterminator sequence of the ribosomal RNA (rrn) operons.</text>
</comment>
<proteinExistence type="inferred from homology"/>